<keyword evidence="2 9" id="KW-0812">Transmembrane</keyword>
<dbReference type="Pfam" id="PF08150">
    <property type="entry name" value="FerB"/>
    <property type="match status" value="1"/>
</dbReference>
<dbReference type="Proteomes" id="UP000747542">
    <property type="component" value="Unassembled WGS sequence"/>
</dbReference>
<dbReference type="Gene3D" id="2.60.40.150">
    <property type="entry name" value="C2 domain"/>
    <property type="match status" value="4"/>
</dbReference>
<evidence type="ECO:0000256" key="6">
    <source>
        <dbReference type="ARBA" id="ARBA00022989"/>
    </source>
</evidence>
<dbReference type="InterPro" id="IPR012561">
    <property type="entry name" value="Ferlin_B-domain"/>
</dbReference>
<comment type="subcellular location">
    <subcellularLocation>
        <location evidence="1">Membrane</location>
        <topology evidence="1">Single-pass membrane protein</topology>
    </subcellularLocation>
</comment>
<keyword evidence="6 9" id="KW-1133">Transmembrane helix</keyword>
<evidence type="ECO:0000259" key="10">
    <source>
        <dbReference type="PROSITE" id="PS50004"/>
    </source>
</evidence>
<dbReference type="PANTHER" id="PTHR12546:SF60">
    <property type="entry name" value="MISFIRE, ISOFORM F"/>
    <property type="match status" value="1"/>
</dbReference>
<evidence type="ECO:0000256" key="2">
    <source>
        <dbReference type="ARBA" id="ARBA00022692"/>
    </source>
</evidence>
<keyword evidence="7 9" id="KW-0472">Membrane</keyword>
<evidence type="ECO:0000313" key="12">
    <source>
        <dbReference type="Proteomes" id="UP000747542"/>
    </source>
</evidence>
<dbReference type="SMART" id="SM01202">
    <property type="entry name" value="FerI"/>
    <property type="match status" value="1"/>
</dbReference>
<feature type="compositionally biased region" description="Basic and acidic residues" evidence="8">
    <location>
        <begin position="1006"/>
        <end position="1036"/>
    </location>
</feature>
<feature type="domain" description="C2" evidence="10">
    <location>
        <begin position="1336"/>
        <end position="1485"/>
    </location>
</feature>
<feature type="region of interest" description="Disordered" evidence="8">
    <location>
        <begin position="1005"/>
        <end position="1066"/>
    </location>
</feature>
<dbReference type="EMBL" id="JAHLQT010038152">
    <property type="protein sequence ID" value="KAG7157061.1"/>
    <property type="molecule type" value="Genomic_DNA"/>
</dbReference>
<comment type="caution">
    <text evidence="11">The sequence shown here is derived from an EMBL/GenBank/DDBJ whole genome shotgun (WGS) entry which is preliminary data.</text>
</comment>
<keyword evidence="12" id="KW-1185">Reference proteome</keyword>
<feature type="transmembrane region" description="Helical" evidence="9">
    <location>
        <begin position="1585"/>
        <end position="1605"/>
    </location>
</feature>
<evidence type="ECO:0000256" key="8">
    <source>
        <dbReference type="SAM" id="MobiDB-lite"/>
    </source>
</evidence>
<evidence type="ECO:0000256" key="9">
    <source>
        <dbReference type="SAM" id="Phobius"/>
    </source>
</evidence>
<accession>A0A8J5JIZ7</accession>
<organism evidence="11 12">
    <name type="scientific">Homarus americanus</name>
    <name type="common">American lobster</name>
    <dbReference type="NCBI Taxonomy" id="6706"/>
    <lineage>
        <taxon>Eukaryota</taxon>
        <taxon>Metazoa</taxon>
        <taxon>Ecdysozoa</taxon>
        <taxon>Arthropoda</taxon>
        <taxon>Crustacea</taxon>
        <taxon>Multicrustacea</taxon>
        <taxon>Malacostraca</taxon>
        <taxon>Eumalacostraca</taxon>
        <taxon>Eucarida</taxon>
        <taxon>Decapoda</taxon>
        <taxon>Pleocyemata</taxon>
        <taxon>Astacidea</taxon>
        <taxon>Nephropoidea</taxon>
        <taxon>Nephropidae</taxon>
        <taxon>Homarus</taxon>
    </lineage>
</organism>
<dbReference type="Pfam" id="PF16165">
    <property type="entry name" value="Ferlin_C"/>
    <property type="match status" value="1"/>
</dbReference>
<dbReference type="CDD" id="cd04037">
    <property type="entry name" value="C2E_Ferlin"/>
    <property type="match status" value="1"/>
</dbReference>
<evidence type="ECO:0000256" key="3">
    <source>
        <dbReference type="ARBA" id="ARBA00022723"/>
    </source>
</evidence>
<dbReference type="CDD" id="cd08374">
    <property type="entry name" value="C2F_Ferlin"/>
    <property type="match status" value="1"/>
</dbReference>
<dbReference type="Pfam" id="PF22901">
    <property type="entry name" value="dsrm_Ferlin"/>
    <property type="match status" value="1"/>
</dbReference>
<evidence type="ECO:0000256" key="1">
    <source>
        <dbReference type="ARBA" id="ARBA00004167"/>
    </source>
</evidence>
<sequence>MSKHQFYHKWALLTDPDDITGGPKGYLKCDICVVGKGDAIKAPLRNDKDEDDIEGNLLLPDGVPAERQRAKFIVRVYRADGLPKINSSLMANVKKAFTGDSRDYVDPYVQGRTSVKKNTACPTWNEQIIFTEMFPPLCQRVKIQVRDNDAVNDTVVGTHFLDLTTVSNDGDKGYLPTFGPAYVFLYGSTRDGAVMDEHASLNAGLGEGIAYRGRILLSVRCQISDQLDVAPSEVAVENILSIQESNYGKSEEFLLFVSVLEATMIEKRVSDKPVSFELSIGNAGNSLDGCSTTRPSSDEESDGDSGPESVIAETSMWQSTTPPAKPMTNDKVYYFLPFWDDKPCLYVRSFFQDHRRRLYNSNVINAIAAKLEEGLSEVLSLLEEEDGSPERRLKEVMEELMTGCGHYLSLARAYTSNASGARTKLDKERMRLCQKEIDHLGSSARHTKALVTRHSLRERYKTAHSYLVKLRGLIEDPQHSLPDVFLWMISGGKRVAYQRLPARCLLYSPVDEERGKHCGVTQTVFLKLPGRKSSGPGGWSIQAKLNVYMWLGLMKHKKNLVPGIPKGYELSYEIRNIERSLTLPPVSLHYTQKQTFQLRAHMYQARSLIASDNSGLSDPFARVIIGEHCRITQLTWLLLQVIDETLSPTWDEMLVLDDILVYGTKEEIKEEPPMVVIEIFDQDNVGKSEFIGRTLARPHVKLREELYERPHLEWHDLFRGTDHAGELLATFELLQDGEEGGDVVPVPQAKEHHGGDAGPILPVPRGIRPTLAKYRLEVLFWGLRDLKRIHLLTVDRPRVDVEVAGHIIQSAVLISARKNPNFTNPVKYIDLELPEQELYCPPITIRVVDCRSFGRFTLVGTHIISSLHRYMWTPVTKRDREATLRNSLAQQLQLGMEDNGVPNNTNSLVPNNVHGGHVGIPGGGGGGRVIYRKETERSPLLQKDTIITIDYGSGAVSKLVAVTKKEKSEANKRRKQSLDFEEEDEENRDWWTKYFASLEAVALQQQEDRNARERGDNAEGEQNQHQDGQKGDQNQDRKKHNTFKATSTAAKLAARLSPKTQRRKHKANIAVVKGSLKLYRWPLPKDIDDTTITGGDPQYGFFQGLPSNDPIHVLVRVYVVRACDLHPMDLNGKADPYIVVQLGGKKVSDKENYISKQLNPVFGKCFEVEATFPQDSMLTVQVLDWDLVGSDDMIGETKLDLENRFYSRHRATCGLANRYETSGYNQWRDPMKPTQILARLCKEGRLDGPHYGPGKVRIASKTFTVQSDDEHDPNRGRFLVSEEQLALAVLHRWEEVPRVGARLVPEHIETRPIYNPDKPGIEQGKVEMWVDMFPMDMPLPGPPLDVTPRKPKSYELRIVIWNTDDVVLEDDAFFTGEKMSDIYVKGWLKGPEDTQCTDIHYRSLTGEGNFNWRFVFPFEYLVAEEKIVISRKESLFSWDETECKIPARLELQVWDADHFSADDFLGAITLDLNRFPRGAKNSKMCTLNMLKTDGTVPMVNIFKQRRVKGWWPFYIKKENEEMELTGKVEAEIHLLTKDEAEKIPAGLGRSEPDPLEKPNRPDASFMWFLNPLKSIRYIIWHNYKWAIIKLLVFFALTIFFVLFFYSVPGFTVKKILGA</sequence>
<dbReference type="InterPro" id="IPR012968">
    <property type="entry name" value="FerIin_dom"/>
</dbReference>
<dbReference type="GO" id="GO:0007009">
    <property type="term" value="P:plasma membrane organization"/>
    <property type="evidence" value="ECO:0007669"/>
    <property type="project" value="TreeGrafter"/>
</dbReference>
<dbReference type="GO" id="GO:0016020">
    <property type="term" value="C:membrane"/>
    <property type="evidence" value="ECO:0007669"/>
    <property type="project" value="UniProtKB-SubCell"/>
</dbReference>
<reference evidence="11" key="1">
    <citation type="journal article" date="2021" name="Sci. Adv.">
        <title>The American lobster genome reveals insights on longevity, neural, and immune adaptations.</title>
        <authorList>
            <person name="Polinski J.M."/>
            <person name="Zimin A.V."/>
            <person name="Clark K.F."/>
            <person name="Kohn A.B."/>
            <person name="Sadowski N."/>
            <person name="Timp W."/>
            <person name="Ptitsyn A."/>
            <person name="Khanna P."/>
            <person name="Romanova D.Y."/>
            <person name="Williams P."/>
            <person name="Greenwood S.J."/>
            <person name="Moroz L.L."/>
            <person name="Walt D.R."/>
            <person name="Bodnar A.G."/>
        </authorList>
    </citation>
    <scope>NUCLEOTIDE SEQUENCE</scope>
    <source>
        <strain evidence="11">GMGI-L3</strain>
    </source>
</reference>
<dbReference type="InterPro" id="IPR035892">
    <property type="entry name" value="C2_domain_sf"/>
</dbReference>
<dbReference type="SMART" id="SM01201">
    <property type="entry name" value="FerB"/>
    <property type="match status" value="1"/>
</dbReference>
<dbReference type="InterPro" id="IPR037722">
    <property type="entry name" value="C2C_Ferlin"/>
</dbReference>
<dbReference type="PANTHER" id="PTHR12546">
    <property type="entry name" value="FER-1-LIKE"/>
    <property type="match status" value="1"/>
</dbReference>
<feature type="domain" description="C2" evidence="10">
    <location>
        <begin position="53"/>
        <end position="177"/>
    </location>
</feature>
<dbReference type="Pfam" id="PF08151">
    <property type="entry name" value="FerI"/>
    <property type="match status" value="1"/>
</dbReference>
<dbReference type="InterPro" id="IPR000008">
    <property type="entry name" value="C2_dom"/>
</dbReference>
<dbReference type="InterPro" id="IPR032362">
    <property type="entry name" value="Ferlin_C"/>
</dbReference>
<gene>
    <name evidence="11" type="primary">OTOF-L</name>
    <name evidence="11" type="ORF">Hamer_G019285</name>
</gene>
<dbReference type="FunFam" id="2.60.40.150:FF:000054">
    <property type="entry name" value="otoferlin isoform X2"/>
    <property type="match status" value="1"/>
</dbReference>
<keyword evidence="5" id="KW-0106">Calcium</keyword>
<feature type="domain" description="C2" evidence="10">
    <location>
        <begin position="1093"/>
        <end position="1214"/>
    </location>
</feature>
<dbReference type="GO" id="GO:0046872">
    <property type="term" value="F:metal ion binding"/>
    <property type="evidence" value="ECO:0007669"/>
    <property type="project" value="UniProtKB-KW"/>
</dbReference>
<name>A0A8J5JIZ7_HOMAM</name>
<dbReference type="InterPro" id="IPR037724">
    <property type="entry name" value="C2E_Ferlin"/>
</dbReference>
<evidence type="ECO:0000313" key="11">
    <source>
        <dbReference type="EMBL" id="KAG7157061.1"/>
    </source>
</evidence>
<feature type="region of interest" description="Disordered" evidence="8">
    <location>
        <begin position="287"/>
        <end position="309"/>
    </location>
</feature>
<dbReference type="CDD" id="cd04018">
    <property type="entry name" value="C2C_Ferlin"/>
    <property type="match status" value="1"/>
</dbReference>
<dbReference type="SMART" id="SM00239">
    <property type="entry name" value="C2"/>
    <property type="match status" value="4"/>
</dbReference>
<dbReference type="InterPro" id="IPR037721">
    <property type="entry name" value="Ferlin"/>
</dbReference>
<dbReference type="FunFam" id="2.60.40.150:FF:000034">
    <property type="entry name" value="otoferlin isoform X2"/>
    <property type="match status" value="1"/>
</dbReference>
<keyword evidence="3" id="KW-0479">Metal-binding</keyword>
<dbReference type="CDD" id="cd04017">
    <property type="entry name" value="C2D_Ferlin"/>
    <property type="match status" value="1"/>
</dbReference>
<protein>
    <submittedName>
        <fullName evidence="11">Otoferlin-like</fullName>
    </submittedName>
</protein>
<dbReference type="InterPro" id="IPR037725">
    <property type="entry name" value="C2F_Ferlin"/>
</dbReference>
<dbReference type="SUPFAM" id="SSF49562">
    <property type="entry name" value="C2 domain (Calcium/lipid-binding domain, CaLB)"/>
    <property type="match status" value="5"/>
</dbReference>
<feature type="region of interest" description="Disordered" evidence="8">
    <location>
        <begin position="964"/>
        <end position="983"/>
    </location>
</feature>
<evidence type="ECO:0000256" key="4">
    <source>
        <dbReference type="ARBA" id="ARBA00022737"/>
    </source>
</evidence>
<dbReference type="InterPro" id="IPR037723">
    <property type="entry name" value="C2D_Ferlin"/>
</dbReference>
<dbReference type="Pfam" id="PF00168">
    <property type="entry name" value="C2"/>
    <property type="match status" value="4"/>
</dbReference>
<dbReference type="InterPro" id="IPR055072">
    <property type="entry name" value="Ferlin_DSRM"/>
</dbReference>
<proteinExistence type="predicted"/>
<dbReference type="PROSITE" id="PS50004">
    <property type="entry name" value="C2"/>
    <property type="match status" value="5"/>
</dbReference>
<feature type="domain" description="C2" evidence="10">
    <location>
        <begin position="756"/>
        <end position="880"/>
    </location>
</feature>
<evidence type="ECO:0000256" key="5">
    <source>
        <dbReference type="ARBA" id="ARBA00022837"/>
    </source>
</evidence>
<evidence type="ECO:0000256" key="7">
    <source>
        <dbReference type="ARBA" id="ARBA00023136"/>
    </source>
</evidence>
<feature type="domain" description="C2" evidence="10">
    <location>
        <begin position="580"/>
        <end position="715"/>
    </location>
</feature>
<keyword evidence="4" id="KW-0677">Repeat</keyword>